<evidence type="ECO:0000313" key="9">
    <source>
        <dbReference type="Proteomes" id="UP000000238"/>
    </source>
</evidence>
<evidence type="ECO:0000256" key="5">
    <source>
        <dbReference type="ARBA" id="ARBA00023251"/>
    </source>
</evidence>
<keyword evidence="4 6" id="KW-0378">Hydrolase</keyword>
<evidence type="ECO:0000259" key="7">
    <source>
        <dbReference type="Pfam" id="PF13354"/>
    </source>
</evidence>
<evidence type="ECO:0000256" key="3">
    <source>
        <dbReference type="ARBA" id="ARBA00012865"/>
    </source>
</evidence>
<dbReference type="Gene3D" id="3.40.710.10">
    <property type="entry name" value="DD-peptidase/beta-lactamase superfamily"/>
    <property type="match status" value="1"/>
</dbReference>
<dbReference type="HOGENOM" id="CLU_031960_6_0_6"/>
<dbReference type="KEGG" id="hch:HCH_02299"/>
<dbReference type="Proteomes" id="UP000000238">
    <property type="component" value="Chromosome"/>
</dbReference>
<dbReference type="PROSITE" id="PS00146">
    <property type="entry name" value="BETA_LACTAMASE_A"/>
    <property type="match status" value="1"/>
</dbReference>
<dbReference type="NCBIfam" id="NF033103">
    <property type="entry name" value="bla_class_A"/>
    <property type="match status" value="1"/>
</dbReference>
<dbReference type="GO" id="GO:0008800">
    <property type="term" value="F:beta-lactamase activity"/>
    <property type="evidence" value="ECO:0007669"/>
    <property type="project" value="UniProtKB-UniRule"/>
</dbReference>
<name>Q2SJQ2_HAHCH</name>
<dbReference type="EMBL" id="CP000155">
    <property type="protein sequence ID" value="ABC29122.1"/>
    <property type="molecule type" value="Genomic_DNA"/>
</dbReference>
<dbReference type="GO" id="GO:0046677">
    <property type="term" value="P:response to antibiotic"/>
    <property type="evidence" value="ECO:0007669"/>
    <property type="project" value="UniProtKB-UniRule"/>
</dbReference>
<dbReference type="RefSeq" id="WP_011396191.1">
    <property type="nucleotide sequence ID" value="NC_007645.1"/>
</dbReference>
<evidence type="ECO:0000313" key="8">
    <source>
        <dbReference type="EMBL" id="ABC29122.1"/>
    </source>
</evidence>
<proteinExistence type="inferred from homology"/>
<organism evidence="8 9">
    <name type="scientific">Hahella chejuensis (strain KCTC 2396)</name>
    <dbReference type="NCBI Taxonomy" id="349521"/>
    <lineage>
        <taxon>Bacteria</taxon>
        <taxon>Pseudomonadati</taxon>
        <taxon>Pseudomonadota</taxon>
        <taxon>Gammaproteobacteria</taxon>
        <taxon>Oceanospirillales</taxon>
        <taxon>Hahellaceae</taxon>
        <taxon>Hahella</taxon>
    </lineage>
</organism>
<evidence type="ECO:0000256" key="1">
    <source>
        <dbReference type="ARBA" id="ARBA00001526"/>
    </source>
</evidence>
<dbReference type="eggNOG" id="COG2367">
    <property type="taxonomic scope" value="Bacteria"/>
</dbReference>
<dbReference type="GO" id="GO:0030655">
    <property type="term" value="P:beta-lactam antibiotic catabolic process"/>
    <property type="evidence" value="ECO:0007669"/>
    <property type="project" value="InterPro"/>
</dbReference>
<dbReference type="InterPro" id="IPR012338">
    <property type="entry name" value="Beta-lactam/transpept-like"/>
</dbReference>
<accession>Q2SJQ2</accession>
<gene>
    <name evidence="8" type="primary">penP</name>
    <name evidence="8" type="ordered locus">HCH_02299</name>
</gene>
<reference evidence="8 9" key="1">
    <citation type="journal article" date="2005" name="Nucleic Acids Res.">
        <title>Genomic blueprint of Hahella chejuensis, a marine microbe producing an algicidal agent.</title>
        <authorList>
            <person name="Jeong H."/>
            <person name="Yim J.H."/>
            <person name="Lee C."/>
            <person name="Choi S.-H."/>
            <person name="Park Y.K."/>
            <person name="Yoon S.H."/>
            <person name="Hur C.-G."/>
            <person name="Kang H.-Y."/>
            <person name="Kim D."/>
            <person name="Lee H.H."/>
            <person name="Park K.H."/>
            <person name="Park S.-H."/>
            <person name="Park H.-S."/>
            <person name="Lee H.K."/>
            <person name="Oh T.K."/>
            <person name="Kim J.F."/>
        </authorList>
    </citation>
    <scope>NUCLEOTIDE SEQUENCE [LARGE SCALE GENOMIC DNA]</scope>
    <source>
        <strain evidence="8 9">KCTC 2396</strain>
    </source>
</reference>
<protein>
    <recommendedName>
        <fullName evidence="3 6">Beta-lactamase</fullName>
        <ecNumber evidence="3 6">3.5.2.6</ecNumber>
    </recommendedName>
</protein>
<comment type="similarity">
    <text evidence="2 6">Belongs to the class-A beta-lactamase family.</text>
</comment>
<evidence type="ECO:0000256" key="6">
    <source>
        <dbReference type="RuleBase" id="RU361140"/>
    </source>
</evidence>
<sequence length="299" mass="32353">MSFMVTRRRLTALLGSACVGGLLLFSGVSGAADKPVQLEKVFAKLEERLDARMGVMVLDTQTGRTWGQRGQERFPLCSTFKVLACAALLAKVDAGEENLERRVPIHARDIVTYSPVTKDRIGGEGMTLRELCQAAMTKSDNTAANLVLKAVGGPPRLTEYLRGLGDETTRLDRWETELNEATPGDPRDTTSPAAMASTLQTLFLNSPLSRASRQQLTAWFLANETGDAKLRAGLPQDWRIGDRTGGGAYGSTNDVAVIWPPGREPLIVTVYITETEAAFDDRNKAIADVGRAVGAAFQP</sequence>
<keyword evidence="5 6" id="KW-0046">Antibiotic resistance</keyword>
<dbReference type="InterPro" id="IPR045155">
    <property type="entry name" value="Beta-lactam_cat"/>
</dbReference>
<dbReference type="PANTHER" id="PTHR35333:SF3">
    <property type="entry name" value="BETA-LACTAMASE-TYPE TRANSPEPTIDASE FOLD CONTAINING PROTEIN"/>
    <property type="match status" value="1"/>
</dbReference>
<dbReference type="InterPro" id="IPR023650">
    <property type="entry name" value="Beta-lactam_class-A_AS"/>
</dbReference>
<dbReference type="EC" id="3.5.2.6" evidence="3 6"/>
<keyword evidence="9" id="KW-1185">Reference proteome</keyword>
<feature type="domain" description="Beta-lactamase class A catalytic" evidence="7">
    <location>
        <begin position="54"/>
        <end position="271"/>
    </location>
</feature>
<dbReference type="PRINTS" id="PR00118">
    <property type="entry name" value="BLACTAMASEA"/>
</dbReference>
<dbReference type="AlphaFoldDB" id="Q2SJQ2"/>
<comment type="catalytic activity">
    <reaction evidence="1 6">
        <text>a beta-lactam + H2O = a substituted beta-amino acid</text>
        <dbReference type="Rhea" id="RHEA:20401"/>
        <dbReference type="ChEBI" id="CHEBI:15377"/>
        <dbReference type="ChEBI" id="CHEBI:35627"/>
        <dbReference type="ChEBI" id="CHEBI:140347"/>
        <dbReference type="EC" id="3.5.2.6"/>
    </reaction>
</comment>
<evidence type="ECO:0000256" key="2">
    <source>
        <dbReference type="ARBA" id="ARBA00009009"/>
    </source>
</evidence>
<dbReference type="OrthoDB" id="9784149at2"/>
<evidence type="ECO:0000256" key="4">
    <source>
        <dbReference type="ARBA" id="ARBA00022801"/>
    </source>
</evidence>
<dbReference type="Pfam" id="PF13354">
    <property type="entry name" value="Beta-lactamase2"/>
    <property type="match status" value="1"/>
</dbReference>
<dbReference type="InterPro" id="IPR000871">
    <property type="entry name" value="Beta-lactam_class-A"/>
</dbReference>
<dbReference type="SUPFAM" id="SSF56601">
    <property type="entry name" value="beta-lactamase/transpeptidase-like"/>
    <property type="match status" value="1"/>
</dbReference>
<dbReference type="PANTHER" id="PTHR35333">
    <property type="entry name" value="BETA-LACTAMASE"/>
    <property type="match status" value="1"/>
</dbReference>